<dbReference type="EMBL" id="VIGV01000002">
    <property type="protein sequence ID" value="TWS25365.1"/>
    <property type="molecule type" value="Genomic_DNA"/>
</dbReference>
<sequence>MKKKLTPAVLAVALATTILLPAAPAANAASSCTVSYPSANVYSSPSESSTSTQWLNSGDKWDETWWTVAEGSAWSQGSSPDKPWVSGWVKRAFLSC</sequence>
<feature type="signal peptide" evidence="1">
    <location>
        <begin position="1"/>
        <end position="28"/>
    </location>
</feature>
<reference evidence="2 3" key="2">
    <citation type="submission" date="2019-08" db="EMBL/GenBank/DDBJ databases">
        <title>Tsukamurella conjunctivitidis sp. nov., Tsukamurella assacharolytica sp. nov. and Tsukamurella sputae sp. nov. isolated from patients with conjunctivitis, bacteraemia (lymphoma) and respiratory infection (sputum) in Hong Kong.</title>
        <authorList>
            <person name="Fok K.M.N."/>
            <person name="Fong J.Y.H."/>
        </authorList>
    </citation>
    <scope>NUCLEOTIDE SEQUENCE [LARGE SCALE GENOMIC DNA]</scope>
    <source>
        <strain evidence="2 3">HKU70</strain>
    </source>
</reference>
<dbReference type="PROSITE" id="PS51257">
    <property type="entry name" value="PROKAR_LIPOPROTEIN"/>
    <property type="match status" value="1"/>
</dbReference>
<name>A0A5C5RTH5_9ACTN</name>
<dbReference type="AlphaFoldDB" id="A0A5C5RTH5"/>
<dbReference type="RefSeq" id="WP_146433291.1">
    <property type="nucleotide sequence ID" value="NZ_VIGV01000002.1"/>
</dbReference>
<evidence type="ECO:0000313" key="2">
    <source>
        <dbReference type="EMBL" id="TWS25365.1"/>
    </source>
</evidence>
<evidence type="ECO:0000256" key="1">
    <source>
        <dbReference type="SAM" id="SignalP"/>
    </source>
</evidence>
<organism evidence="2 3">
    <name type="scientific">Tsukamurella sputi</name>
    <dbReference type="NCBI Taxonomy" id="2591848"/>
    <lineage>
        <taxon>Bacteria</taxon>
        <taxon>Bacillati</taxon>
        <taxon>Actinomycetota</taxon>
        <taxon>Actinomycetes</taxon>
        <taxon>Mycobacteriales</taxon>
        <taxon>Tsukamurellaceae</taxon>
        <taxon>Tsukamurella</taxon>
    </lineage>
</organism>
<dbReference type="Proteomes" id="UP000319792">
    <property type="component" value="Unassembled WGS sequence"/>
</dbReference>
<reference evidence="2 3" key="1">
    <citation type="submission" date="2019-06" db="EMBL/GenBank/DDBJ databases">
        <authorList>
            <person name="Teng J.L.L."/>
            <person name="Lee H.H."/>
            <person name="Lau S.K.P."/>
            <person name="Woo P.C.Y."/>
        </authorList>
    </citation>
    <scope>NUCLEOTIDE SEQUENCE [LARGE SCALE GENOMIC DNA]</scope>
    <source>
        <strain evidence="2 3">HKU70</strain>
    </source>
</reference>
<protein>
    <submittedName>
        <fullName evidence="2">Uncharacterized protein</fullName>
    </submittedName>
</protein>
<proteinExistence type="predicted"/>
<keyword evidence="3" id="KW-1185">Reference proteome</keyword>
<accession>A0A5C5RTH5</accession>
<evidence type="ECO:0000313" key="3">
    <source>
        <dbReference type="Proteomes" id="UP000319792"/>
    </source>
</evidence>
<feature type="chain" id="PRO_5022805734" evidence="1">
    <location>
        <begin position="29"/>
        <end position="96"/>
    </location>
</feature>
<gene>
    <name evidence="2" type="ORF">FK268_09245</name>
</gene>
<comment type="caution">
    <text evidence="2">The sequence shown here is derived from an EMBL/GenBank/DDBJ whole genome shotgun (WGS) entry which is preliminary data.</text>
</comment>
<keyword evidence="1" id="KW-0732">Signal</keyword>